<feature type="domain" description="HTH LytTR-type" evidence="3">
    <location>
        <begin position="128"/>
        <end position="224"/>
    </location>
</feature>
<dbReference type="PROSITE" id="PS50110">
    <property type="entry name" value="RESPONSE_REGULATORY"/>
    <property type="match status" value="1"/>
</dbReference>
<sequence length="224" mass="25675">MMNCLVVEDEPLARQVVETYIHQSADLRLVKSCTHAFEAFEVLTAYPVDLMFLDIELPSLTGIDFIRRLKQPPALIFTTAYSDYAVESYELEAVDYLLKPITYERFKQSVDKFFKRTAPPPTAATYSYFKVDGQLVKLEHGDIVYAQSIKDYILLKTAERSFIVHLTMKGLSELLPEGQFRRIHRSYLVNLAHVTKVSRQDIQLGAITLPIGESYRGLLNDFLN</sequence>
<dbReference type="InterPro" id="IPR001789">
    <property type="entry name" value="Sig_transdc_resp-reg_receiver"/>
</dbReference>
<dbReference type="PANTHER" id="PTHR37299">
    <property type="entry name" value="TRANSCRIPTIONAL REGULATOR-RELATED"/>
    <property type="match status" value="1"/>
</dbReference>
<dbReference type="SMART" id="SM00448">
    <property type="entry name" value="REC"/>
    <property type="match status" value="1"/>
</dbReference>
<dbReference type="InterPro" id="IPR011006">
    <property type="entry name" value="CheY-like_superfamily"/>
</dbReference>
<dbReference type="GO" id="GO:0003677">
    <property type="term" value="F:DNA binding"/>
    <property type="evidence" value="ECO:0007669"/>
    <property type="project" value="InterPro"/>
</dbReference>
<dbReference type="eggNOG" id="COG3279">
    <property type="taxonomic scope" value="Bacteria"/>
</dbReference>
<evidence type="ECO:0000256" key="1">
    <source>
        <dbReference type="PROSITE-ProRule" id="PRU00169"/>
    </source>
</evidence>
<dbReference type="InterPro" id="IPR007492">
    <property type="entry name" value="LytTR_DNA-bd_dom"/>
</dbReference>
<feature type="domain" description="Response regulatory" evidence="2">
    <location>
        <begin position="3"/>
        <end position="114"/>
    </location>
</feature>
<evidence type="ECO:0000259" key="2">
    <source>
        <dbReference type="PROSITE" id="PS50110"/>
    </source>
</evidence>
<organism evidence="4 5">
    <name type="scientific">Spirosoma linguale (strain ATCC 33905 / DSM 74 / LMG 10896 / Claus 1)</name>
    <dbReference type="NCBI Taxonomy" id="504472"/>
    <lineage>
        <taxon>Bacteria</taxon>
        <taxon>Pseudomonadati</taxon>
        <taxon>Bacteroidota</taxon>
        <taxon>Cytophagia</taxon>
        <taxon>Cytophagales</taxon>
        <taxon>Cytophagaceae</taxon>
        <taxon>Spirosoma</taxon>
    </lineage>
</organism>
<dbReference type="AlphaFoldDB" id="D2QJ93"/>
<dbReference type="InterPro" id="IPR046947">
    <property type="entry name" value="LytR-like"/>
</dbReference>
<reference evidence="4 5" key="1">
    <citation type="journal article" date="2010" name="Stand. Genomic Sci.">
        <title>Complete genome sequence of Spirosoma linguale type strain (1).</title>
        <authorList>
            <person name="Lail K."/>
            <person name="Sikorski J."/>
            <person name="Saunders E."/>
            <person name="Lapidus A."/>
            <person name="Glavina Del Rio T."/>
            <person name="Copeland A."/>
            <person name="Tice H."/>
            <person name="Cheng J.-F."/>
            <person name="Lucas S."/>
            <person name="Nolan M."/>
            <person name="Bruce D."/>
            <person name="Goodwin L."/>
            <person name="Pitluck S."/>
            <person name="Ivanova N."/>
            <person name="Mavromatis K."/>
            <person name="Ovchinnikova G."/>
            <person name="Pati A."/>
            <person name="Chen A."/>
            <person name="Palaniappan K."/>
            <person name="Land M."/>
            <person name="Hauser L."/>
            <person name="Chang Y.-J."/>
            <person name="Jeffries C.D."/>
            <person name="Chain P."/>
            <person name="Brettin T."/>
            <person name="Detter J.C."/>
            <person name="Schuetze A."/>
            <person name="Rohde M."/>
            <person name="Tindall B.J."/>
            <person name="Goeker M."/>
            <person name="Bristow J."/>
            <person name="Eisen J.A."/>
            <person name="Markowitz V."/>
            <person name="Hugenholtz P."/>
            <person name="Kyrpides N.C."/>
            <person name="Klenk H.-P."/>
            <person name="Chen F."/>
        </authorList>
    </citation>
    <scope>NUCLEOTIDE SEQUENCE [LARGE SCALE GENOMIC DNA]</scope>
    <source>
        <strain evidence="5">ATCC 33905 / DSM 74 / LMG 10896 / Claus 1</strain>
    </source>
</reference>
<keyword evidence="1" id="KW-0597">Phosphoprotein</keyword>
<evidence type="ECO:0000313" key="5">
    <source>
        <dbReference type="Proteomes" id="UP000002028"/>
    </source>
</evidence>
<dbReference type="Gene3D" id="2.40.50.1020">
    <property type="entry name" value="LytTr DNA-binding domain"/>
    <property type="match status" value="1"/>
</dbReference>
<keyword evidence="5" id="KW-1185">Reference proteome</keyword>
<dbReference type="Gene3D" id="3.40.50.2300">
    <property type="match status" value="1"/>
</dbReference>
<dbReference type="PROSITE" id="PS50930">
    <property type="entry name" value="HTH_LYTTR"/>
    <property type="match status" value="1"/>
</dbReference>
<dbReference type="HOGENOM" id="CLU_000445_14_1_10"/>
<dbReference type="SMART" id="SM00850">
    <property type="entry name" value="LytTR"/>
    <property type="match status" value="1"/>
</dbReference>
<proteinExistence type="predicted"/>
<protein>
    <submittedName>
        <fullName evidence="4">Two component transcriptional regulator, LytTR family</fullName>
    </submittedName>
</protein>
<dbReference type="Proteomes" id="UP000002028">
    <property type="component" value="Chromosome"/>
</dbReference>
<dbReference type="STRING" id="504472.Slin_2791"/>
<dbReference type="Pfam" id="PF00072">
    <property type="entry name" value="Response_reg"/>
    <property type="match status" value="1"/>
</dbReference>
<evidence type="ECO:0000313" key="4">
    <source>
        <dbReference type="EMBL" id="ADB38806.1"/>
    </source>
</evidence>
<dbReference type="KEGG" id="sli:Slin_2791"/>
<evidence type="ECO:0000259" key="3">
    <source>
        <dbReference type="PROSITE" id="PS50930"/>
    </source>
</evidence>
<dbReference type="Pfam" id="PF04397">
    <property type="entry name" value="LytTR"/>
    <property type="match status" value="1"/>
</dbReference>
<dbReference type="GO" id="GO:0000156">
    <property type="term" value="F:phosphorelay response regulator activity"/>
    <property type="evidence" value="ECO:0007669"/>
    <property type="project" value="InterPro"/>
</dbReference>
<feature type="modified residue" description="4-aspartylphosphate" evidence="1">
    <location>
        <position position="54"/>
    </location>
</feature>
<dbReference type="SUPFAM" id="SSF52172">
    <property type="entry name" value="CheY-like"/>
    <property type="match status" value="1"/>
</dbReference>
<name>D2QJ93_SPILD</name>
<dbReference type="EMBL" id="CP001769">
    <property type="protein sequence ID" value="ADB38806.1"/>
    <property type="molecule type" value="Genomic_DNA"/>
</dbReference>
<accession>D2QJ93</accession>
<gene>
    <name evidence="4" type="ordered locus">Slin_2791</name>
</gene>
<dbReference type="PANTHER" id="PTHR37299:SF1">
    <property type="entry name" value="STAGE 0 SPORULATION PROTEIN A HOMOLOG"/>
    <property type="match status" value="1"/>
</dbReference>
<dbReference type="RefSeq" id="WP_012927336.1">
    <property type="nucleotide sequence ID" value="NC_013730.1"/>
</dbReference>